<feature type="region of interest" description="Disordered" evidence="3">
    <location>
        <begin position="284"/>
        <end position="318"/>
    </location>
</feature>
<dbReference type="InterPro" id="IPR026822">
    <property type="entry name" value="Spp2/MOS2_G-patch"/>
</dbReference>
<dbReference type="GO" id="GO:0000398">
    <property type="term" value="P:mRNA splicing, via spliceosome"/>
    <property type="evidence" value="ECO:0007669"/>
    <property type="project" value="InterPro"/>
</dbReference>
<keyword evidence="6" id="KW-1185">Reference proteome</keyword>
<comment type="caution">
    <text evidence="5">The sequence shown here is derived from an EMBL/GenBank/DDBJ whole genome shotgun (WGS) entry which is preliminary data.</text>
</comment>
<dbReference type="Proteomes" id="UP000023152">
    <property type="component" value="Unassembled WGS sequence"/>
</dbReference>
<dbReference type="OrthoDB" id="5577072at2759"/>
<keyword evidence="2" id="KW-0539">Nucleus</keyword>
<sequence length="493" mass="54367">MTDDGQKKGFSLSFGGKQSTKVRSSTALRAQTLERATNGQQIVEQSVNSESLFSKKTPIIPLIKKNVYIGAVQPASPLERDVHSRDGASTDKEEAVVASNSNNNTEGSQVGSVTSQDSKASLVASTAELNELKGDHEISSEEGLSSEKKYGLIINTHGRENAQKKKNKNKKEKDGDKEKGIWATIQANRVPGLEHVSNTSKKFQLDVAQRPDMDDMAKVSNELIGIEQFGKAALLGMGWKEGQPIGKDYGTIKVRSIEPIQAKPRKRLLGLGANENLLTLSEDKRKKGNAKTTSKDIVANGNTSHANETHNARDTHDTLDQGFMSKTKKRKINHDDVDSSSLQSVSSTSSLDKIEWIKVGLLVRVVNRTLCGGKVFQKKGRVLDIISPFKFTVEVSLSSSDHQDKHHNTTSIVECCEKDVETVIPRKANHHVLILRGKYKGETGTVMSRNSERLTCTVQLLNNLSPICGFHYNDRNLDMTTLEDISKYILKRF</sequence>
<dbReference type="InterPro" id="IPR045166">
    <property type="entry name" value="Spp2-like"/>
</dbReference>
<dbReference type="SMART" id="SM00443">
    <property type="entry name" value="G_patch"/>
    <property type="match status" value="1"/>
</dbReference>
<evidence type="ECO:0000313" key="6">
    <source>
        <dbReference type="Proteomes" id="UP000023152"/>
    </source>
</evidence>
<protein>
    <recommendedName>
        <fullName evidence="4">G-patch domain-containing protein</fullName>
    </recommendedName>
</protein>
<name>X6M155_RETFI</name>
<dbReference type="GO" id="GO:0003676">
    <property type="term" value="F:nucleic acid binding"/>
    <property type="evidence" value="ECO:0007669"/>
    <property type="project" value="InterPro"/>
</dbReference>
<evidence type="ECO:0000259" key="4">
    <source>
        <dbReference type="PROSITE" id="PS50174"/>
    </source>
</evidence>
<dbReference type="Gene3D" id="2.30.30.140">
    <property type="match status" value="1"/>
</dbReference>
<feature type="region of interest" description="Disordered" evidence="3">
    <location>
        <begin position="155"/>
        <end position="177"/>
    </location>
</feature>
<dbReference type="EMBL" id="ASPP01026252">
    <property type="protein sequence ID" value="ETO07336.1"/>
    <property type="molecule type" value="Genomic_DNA"/>
</dbReference>
<dbReference type="PROSITE" id="PS50174">
    <property type="entry name" value="G_PATCH"/>
    <property type="match status" value="1"/>
</dbReference>
<feature type="compositionally biased region" description="Polar residues" evidence="3">
    <location>
        <begin position="16"/>
        <end position="38"/>
    </location>
</feature>
<evidence type="ECO:0000313" key="5">
    <source>
        <dbReference type="EMBL" id="ETO07336.1"/>
    </source>
</evidence>
<dbReference type="Pfam" id="PF12656">
    <property type="entry name" value="G-patch_2"/>
    <property type="match status" value="1"/>
</dbReference>
<evidence type="ECO:0000256" key="2">
    <source>
        <dbReference type="ARBA" id="ARBA00023242"/>
    </source>
</evidence>
<organism evidence="5 6">
    <name type="scientific">Reticulomyxa filosa</name>
    <dbReference type="NCBI Taxonomy" id="46433"/>
    <lineage>
        <taxon>Eukaryota</taxon>
        <taxon>Sar</taxon>
        <taxon>Rhizaria</taxon>
        <taxon>Retaria</taxon>
        <taxon>Foraminifera</taxon>
        <taxon>Monothalamids</taxon>
        <taxon>Reticulomyxidae</taxon>
        <taxon>Reticulomyxa</taxon>
    </lineage>
</organism>
<dbReference type="InterPro" id="IPR000467">
    <property type="entry name" value="G_patch_dom"/>
</dbReference>
<dbReference type="Gene3D" id="2.30.30.30">
    <property type="match status" value="1"/>
</dbReference>
<feature type="region of interest" description="Disordered" evidence="3">
    <location>
        <begin position="1"/>
        <end position="38"/>
    </location>
</feature>
<evidence type="ECO:0000256" key="3">
    <source>
        <dbReference type="SAM" id="MobiDB-lite"/>
    </source>
</evidence>
<dbReference type="AlphaFoldDB" id="X6M155"/>
<feature type="compositionally biased region" description="Basic and acidic residues" evidence="3">
    <location>
        <begin position="307"/>
        <end position="318"/>
    </location>
</feature>
<comment type="subcellular location">
    <subcellularLocation>
        <location evidence="1">Nucleus</location>
    </subcellularLocation>
</comment>
<feature type="region of interest" description="Disordered" evidence="3">
    <location>
        <begin position="74"/>
        <end position="119"/>
    </location>
</feature>
<feature type="compositionally biased region" description="Basic and acidic residues" evidence="3">
    <location>
        <begin position="78"/>
        <end position="95"/>
    </location>
</feature>
<feature type="domain" description="G-patch" evidence="4">
    <location>
        <begin position="226"/>
        <end position="276"/>
    </location>
</feature>
<gene>
    <name evidence="5" type="ORF">RFI_30052</name>
</gene>
<accession>X6M155</accession>
<dbReference type="PANTHER" id="PTHR15818:SF2">
    <property type="entry name" value="G-PATCH DOMAIN AND KOW MOTIFS-CONTAINING PROTEIN"/>
    <property type="match status" value="1"/>
</dbReference>
<feature type="compositionally biased region" description="Polar residues" evidence="3">
    <location>
        <begin position="98"/>
        <end position="119"/>
    </location>
</feature>
<dbReference type="InterPro" id="IPR014722">
    <property type="entry name" value="Rib_uL2_dom2"/>
</dbReference>
<dbReference type="GO" id="GO:0005681">
    <property type="term" value="C:spliceosomal complex"/>
    <property type="evidence" value="ECO:0007669"/>
    <property type="project" value="TreeGrafter"/>
</dbReference>
<dbReference type="OMA" id="HANETHN"/>
<dbReference type="PANTHER" id="PTHR15818">
    <property type="entry name" value="G PATCH AND KOW-CONTAINING"/>
    <property type="match status" value="1"/>
</dbReference>
<reference evidence="5 6" key="1">
    <citation type="journal article" date="2013" name="Curr. Biol.">
        <title>The Genome of the Foraminiferan Reticulomyxa filosa.</title>
        <authorList>
            <person name="Glockner G."/>
            <person name="Hulsmann N."/>
            <person name="Schleicher M."/>
            <person name="Noegel A.A."/>
            <person name="Eichinger L."/>
            <person name="Gallinger C."/>
            <person name="Pawlowski J."/>
            <person name="Sierra R."/>
            <person name="Euteneuer U."/>
            <person name="Pillet L."/>
            <person name="Moustafa A."/>
            <person name="Platzer M."/>
            <person name="Groth M."/>
            <person name="Szafranski K."/>
            <person name="Schliwa M."/>
        </authorList>
    </citation>
    <scope>NUCLEOTIDE SEQUENCE [LARGE SCALE GENOMIC DNA]</scope>
</reference>
<proteinExistence type="predicted"/>
<evidence type="ECO:0000256" key="1">
    <source>
        <dbReference type="ARBA" id="ARBA00004123"/>
    </source>
</evidence>